<evidence type="ECO:0000313" key="4">
    <source>
        <dbReference type="Proteomes" id="UP000233556"/>
    </source>
</evidence>
<dbReference type="PANTHER" id="PTHR14788">
    <property type="entry name" value="TRANSMEMBRANE PROTEIN 156"/>
    <property type="match status" value="1"/>
</dbReference>
<evidence type="ECO:0008006" key="5">
    <source>
        <dbReference type="Google" id="ProtNLM"/>
    </source>
</evidence>
<organism evidence="3 4">
    <name type="scientific">Limosa lapponica baueri</name>
    <dbReference type="NCBI Taxonomy" id="1758121"/>
    <lineage>
        <taxon>Eukaryota</taxon>
        <taxon>Metazoa</taxon>
        <taxon>Chordata</taxon>
        <taxon>Craniata</taxon>
        <taxon>Vertebrata</taxon>
        <taxon>Euteleostomi</taxon>
        <taxon>Archelosauria</taxon>
        <taxon>Archosauria</taxon>
        <taxon>Dinosauria</taxon>
        <taxon>Saurischia</taxon>
        <taxon>Theropoda</taxon>
        <taxon>Coelurosauria</taxon>
        <taxon>Aves</taxon>
        <taxon>Neognathae</taxon>
        <taxon>Neoaves</taxon>
        <taxon>Charadriiformes</taxon>
        <taxon>Scolopacidae</taxon>
        <taxon>Limosa</taxon>
    </lineage>
</organism>
<feature type="compositionally biased region" description="Basic and acidic residues" evidence="1">
    <location>
        <begin position="319"/>
        <end position="343"/>
    </location>
</feature>
<dbReference type="Proteomes" id="UP000233556">
    <property type="component" value="Unassembled WGS sequence"/>
</dbReference>
<accession>A0A2I0TY13</accession>
<dbReference type="AlphaFoldDB" id="A0A2I0TY13"/>
<sequence length="343" mass="39546">MCLLLRKSKLFRLVLGIITMFILCLPDFFKIHEANTVIVSCVDTCSSNNTTFPLCTFNNSWKRSEQQRRGNQIILLKATVDHPNFQHIPCICQSFRKEQQPRTKHTECEPKRDVNVDRQGSQSVDKKIPKAKGSPAVKTEDVIYFYKYFNFTAVSENEEADHNTYYGLEIHISNSIVRGRNTAEEYLNHSCLVAMMEDQNDCVNISLQLESYVEYPMCMAKIIWLTMIPVVFVFTISIVIYKIVQENEQNYRKHRVAAVSTILRRKSSGHARRTISATKIHPFPVETSKQQIPLTAQTTKILPVIPEHEHCHVGASTVEDEKRKTRSWTDSKKSGRANQKDKY</sequence>
<reference evidence="4" key="2">
    <citation type="submission" date="2017-12" db="EMBL/GenBank/DDBJ databases">
        <title>Genome sequence of the Bar-tailed Godwit (Limosa lapponica baueri).</title>
        <authorList>
            <person name="Lima N.C.B."/>
            <person name="Parody-Merino A.M."/>
            <person name="Battley P.F."/>
            <person name="Fidler A.E."/>
            <person name="Prosdocimi F."/>
        </authorList>
    </citation>
    <scope>NUCLEOTIDE SEQUENCE [LARGE SCALE GENOMIC DNA]</scope>
</reference>
<evidence type="ECO:0000256" key="2">
    <source>
        <dbReference type="SAM" id="Phobius"/>
    </source>
</evidence>
<gene>
    <name evidence="3" type="ORF">llap_11030</name>
</gene>
<feature type="region of interest" description="Disordered" evidence="1">
    <location>
        <begin position="313"/>
        <end position="343"/>
    </location>
</feature>
<name>A0A2I0TY13_LIMLA</name>
<keyword evidence="4" id="KW-1185">Reference proteome</keyword>
<keyword evidence="2" id="KW-0472">Membrane</keyword>
<keyword evidence="2" id="KW-0812">Transmembrane</keyword>
<feature type="region of interest" description="Disordered" evidence="1">
    <location>
        <begin position="102"/>
        <end position="131"/>
    </location>
</feature>
<dbReference type="PANTHER" id="PTHR14788:SF5">
    <property type="entry name" value="TRANSMEMBRANE PROTEIN 156"/>
    <property type="match status" value="1"/>
</dbReference>
<dbReference type="InterPro" id="IPR029374">
    <property type="entry name" value="TMEM156"/>
</dbReference>
<keyword evidence="2" id="KW-1133">Transmembrane helix</keyword>
<protein>
    <recommendedName>
        <fullName evidence="5">Transmembrane protein 156</fullName>
    </recommendedName>
</protein>
<evidence type="ECO:0000313" key="3">
    <source>
        <dbReference type="EMBL" id="PKU38662.1"/>
    </source>
</evidence>
<dbReference type="Pfam" id="PF15106">
    <property type="entry name" value="TMEM156"/>
    <property type="match status" value="1"/>
</dbReference>
<reference evidence="4" key="1">
    <citation type="submission" date="2017-11" db="EMBL/GenBank/DDBJ databases">
        <authorList>
            <person name="Lima N.C."/>
            <person name="Parody-Merino A.M."/>
            <person name="Battley P.F."/>
            <person name="Fidler A.E."/>
            <person name="Prosdocimi F."/>
        </authorList>
    </citation>
    <scope>NUCLEOTIDE SEQUENCE [LARGE SCALE GENOMIC DNA]</scope>
</reference>
<feature type="compositionally biased region" description="Basic and acidic residues" evidence="1">
    <location>
        <begin position="102"/>
        <end position="116"/>
    </location>
</feature>
<dbReference type="OrthoDB" id="9422827at2759"/>
<dbReference type="EMBL" id="KZ506687">
    <property type="protein sequence ID" value="PKU38662.1"/>
    <property type="molecule type" value="Genomic_DNA"/>
</dbReference>
<evidence type="ECO:0000256" key="1">
    <source>
        <dbReference type="SAM" id="MobiDB-lite"/>
    </source>
</evidence>
<feature type="transmembrane region" description="Helical" evidence="2">
    <location>
        <begin position="222"/>
        <end position="244"/>
    </location>
</feature>
<proteinExistence type="predicted"/>